<keyword evidence="1" id="KW-1133">Transmembrane helix</keyword>
<evidence type="ECO:0000256" key="1">
    <source>
        <dbReference type="SAM" id="Phobius"/>
    </source>
</evidence>
<evidence type="ECO:0000313" key="2">
    <source>
        <dbReference type="EMBL" id="MFD1364182.1"/>
    </source>
</evidence>
<keyword evidence="1" id="KW-0812">Transmembrane</keyword>
<dbReference type="Proteomes" id="UP001597183">
    <property type="component" value="Unassembled WGS sequence"/>
</dbReference>
<name>A0ABW4A249_9ACTN</name>
<accession>A0ABW4A249</accession>
<reference evidence="3" key="1">
    <citation type="journal article" date="2019" name="Int. J. Syst. Evol. Microbiol.">
        <title>The Global Catalogue of Microorganisms (GCM) 10K type strain sequencing project: providing services to taxonomists for standard genome sequencing and annotation.</title>
        <authorList>
            <consortium name="The Broad Institute Genomics Platform"/>
            <consortium name="The Broad Institute Genome Sequencing Center for Infectious Disease"/>
            <person name="Wu L."/>
            <person name="Ma J."/>
        </authorList>
    </citation>
    <scope>NUCLEOTIDE SEQUENCE [LARGE SCALE GENOMIC DNA]</scope>
    <source>
        <strain evidence="3">CCM 7526</strain>
    </source>
</reference>
<evidence type="ECO:0008006" key="4">
    <source>
        <dbReference type="Google" id="ProtNLM"/>
    </source>
</evidence>
<protein>
    <recommendedName>
        <fullName evidence="4">Transmembrane protein</fullName>
    </recommendedName>
</protein>
<keyword evidence="1" id="KW-0472">Membrane</keyword>
<comment type="caution">
    <text evidence="2">The sequence shown here is derived from an EMBL/GenBank/DDBJ whole genome shotgun (WGS) entry which is preliminary data.</text>
</comment>
<gene>
    <name evidence="2" type="ORF">ACFQ5G_02370</name>
</gene>
<organism evidence="2 3">
    <name type="scientific">Actinoplanes sichuanensis</name>
    <dbReference type="NCBI Taxonomy" id="512349"/>
    <lineage>
        <taxon>Bacteria</taxon>
        <taxon>Bacillati</taxon>
        <taxon>Actinomycetota</taxon>
        <taxon>Actinomycetes</taxon>
        <taxon>Micromonosporales</taxon>
        <taxon>Micromonosporaceae</taxon>
        <taxon>Actinoplanes</taxon>
    </lineage>
</organism>
<sequence>MTRYGLRPSRPYAVFFAVCCAALVIFGVVQMIRGGEFHWFFVLWVAIGLGMIGMVLWSGFGAGPGRGTPVDVDENDDRPTGVARLIGMTSEPGRTPGAVNIRVSRPVAVAGAVFGVAVLVFGVVRMSGSGNGGFMVLWVVFGLAVIGFNLWSAFARKGSTSVLERRDPL</sequence>
<keyword evidence="3" id="KW-1185">Reference proteome</keyword>
<evidence type="ECO:0000313" key="3">
    <source>
        <dbReference type="Proteomes" id="UP001597183"/>
    </source>
</evidence>
<feature type="transmembrane region" description="Helical" evidence="1">
    <location>
        <begin position="12"/>
        <end position="32"/>
    </location>
</feature>
<feature type="transmembrane region" description="Helical" evidence="1">
    <location>
        <begin position="134"/>
        <end position="155"/>
    </location>
</feature>
<proteinExistence type="predicted"/>
<feature type="transmembrane region" description="Helical" evidence="1">
    <location>
        <begin position="38"/>
        <end position="57"/>
    </location>
</feature>
<dbReference type="RefSeq" id="WP_317793902.1">
    <property type="nucleotide sequence ID" value="NZ_AP028461.1"/>
</dbReference>
<feature type="transmembrane region" description="Helical" evidence="1">
    <location>
        <begin position="107"/>
        <end position="128"/>
    </location>
</feature>
<dbReference type="EMBL" id="JBHTMK010000004">
    <property type="protein sequence ID" value="MFD1364182.1"/>
    <property type="molecule type" value="Genomic_DNA"/>
</dbReference>